<gene>
    <name evidence="3" type="primary">PSF3</name>
    <name evidence="3" type="ORF">TR127339</name>
</gene>
<evidence type="ECO:0000313" key="3">
    <source>
        <dbReference type="EMBL" id="JAP49888.1"/>
    </source>
</evidence>
<reference evidence="3" key="1">
    <citation type="submission" date="2016-01" db="EMBL/GenBank/DDBJ databases">
        <title>Reference transcriptome for the parasite Schistocephalus solidus: insights into the molecular evolution of parasitism.</title>
        <authorList>
            <person name="Hebert F.O."/>
            <person name="Grambauer S."/>
            <person name="Barber I."/>
            <person name="Landry C.R."/>
            <person name="Aubin-Horth N."/>
        </authorList>
    </citation>
    <scope>NUCLEOTIDE SEQUENCE</scope>
</reference>
<dbReference type="InterPro" id="IPR038437">
    <property type="entry name" value="GINS_Psf3_sf"/>
</dbReference>
<evidence type="ECO:0000256" key="2">
    <source>
        <dbReference type="SAM" id="MobiDB-lite"/>
    </source>
</evidence>
<comment type="subcellular location">
    <subcellularLocation>
        <location evidence="1">Nucleus</location>
    </subcellularLocation>
</comment>
<comment type="function">
    <text evidence="1">The GINS complex plays an essential role in the initiation of DNA replication.</text>
</comment>
<dbReference type="SUPFAM" id="SSF160059">
    <property type="entry name" value="PriA/YqbF domain"/>
    <property type="match status" value="1"/>
</dbReference>
<keyword evidence="1" id="KW-0235">DNA replication</keyword>
<dbReference type="GO" id="GO:0000811">
    <property type="term" value="C:GINS complex"/>
    <property type="evidence" value="ECO:0007669"/>
    <property type="project" value="UniProtKB-UniRule"/>
</dbReference>
<proteinExistence type="inferred from homology"/>
<dbReference type="InterPro" id="IPR036224">
    <property type="entry name" value="GINS_bundle-like_dom_sf"/>
</dbReference>
<comment type="similarity">
    <text evidence="1">Belongs to the GINS3/PSF3 family.</text>
</comment>
<name>A0A0X3PDU6_SCHSO</name>
<dbReference type="EMBL" id="GEEE01013337">
    <property type="protein sequence ID" value="JAP49888.1"/>
    <property type="molecule type" value="Transcribed_RNA"/>
</dbReference>
<dbReference type="AlphaFoldDB" id="A0A0X3PDU6"/>
<dbReference type="GO" id="GO:1902975">
    <property type="term" value="P:mitotic DNA replication initiation"/>
    <property type="evidence" value="ECO:0007669"/>
    <property type="project" value="TreeGrafter"/>
</dbReference>
<organism evidence="3">
    <name type="scientific">Schistocephalus solidus</name>
    <name type="common">Tapeworm</name>
    <dbReference type="NCBI Taxonomy" id="70667"/>
    <lineage>
        <taxon>Eukaryota</taxon>
        <taxon>Metazoa</taxon>
        <taxon>Spiralia</taxon>
        <taxon>Lophotrochozoa</taxon>
        <taxon>Platyhelminthes</taxon>
        <taxon>Cestoda</taxon>
        <taxon>Eucestoda</taxon>
        <taxon>Diphyllobothriidea</taxon>
        <taxon>Diphyllobothriidae</taxon>
        <taxon>Schistocephalus</taxon>
    </lineage>
</organism>
<evidence type="ECO:0000256" key="1">
    <source>
        <dbReference type="RuleBase" id="RU367161"/>
    </source>
</evidence>
<comment type="subunit">
    <text evidence="1">Component of the GINS complex.</text>
</comment>
<accession>A0A0X3PDU6</accession>
<keyword evidence="1" id="KW-0539">Nucleus</keyword>
<dbReference type="PANTHER" id="PTHR22768:SF0">
    <property type="entry name" value="DNA REPLICATION COMPLEX GINS PROTEIN PSF3"/>
    <property type="match status" value="1"/>
</dbReference>
<dbReference type="PANTHER" id="PTHR22768">
    <property type="entry name" value="DNA REPLICATION COMPLEX GINS PROTEIN PSF3"/>
    <property type="match status" value="1"/>
</dbReference>
<dbReference type="CDD" id="cd11713">
    <property type="entry name" value="GINS_A_psf3"/>
    <property type="match status" value="1"/>
</dbReference>
<dbReference type="CDD" id="cd21693">
    <property type="entry name" value="GINS_B_Psf3"/>
    <property type="match status" value="1"/>
</dbReference>
<sequence>MSSISIGFKEFDWTLSLAHHGAYLSVDDILATGERVPCRLRSSIPKLAPLLLGSCCTQQPRGRRNGQGISDDLNDEEDFDVDVPAGTKVDLPLWLVFSVGSSRRQLLALDLPIIYREGYREVFSADPWVVDLRKKGPYFYSIGCHLLNLSNPELLSVITTVENAFQRRFKVLMEVALNANRRDIQALTTRLEDLELALFRIGQRDRLHLERWSSRHHERLEASSVAKETIELIAREKEAESRQNSLATGEMPPDVN</sequence>
<dbReference type="SUPFAM" id="SSF158573">
    <property type="entry name" value="GINS helical bundle-like"/>
    <property type="match status" value="1"/>
</dbReference>
<dbReference type="InterPro" id="IPR010492">
    <property type="entry name" value="GINS_Psf3"/>
</dbReference>
<dbReference type="Gene3D" id="1.20.58.2050">
    <property type="match status" value="1"/>
</dbReference>
<feature type="region of interest" description="Disordered" evidence="2">
    <location>
        <begin position="237"/>
        <end position="256"/>
    </location>
</feature>
<protein>
    <recommendedName>
        <fullName evidence="1">DNA replication complex GINS protein PSF3</fullName>
    </recommendedName>
</protein>